<organism evidence="1 2">
    <name type="scientific">Phtheirospermum japonicum</name>
    <dbReference type="NCBI Taxonomy" id="374723"/>
    <lineage>
        <taxon>Eukaryota</taxon>
        <taxon>Viridiplantae</taxon>
        <taxon>Streptophyta</taxon>
        <taxon>Embryophyta</taxon>
        <taxon>Tracheophyta</taxon>
        <taxon>Spermatophyta</taxon>
        <taxon>Magnoliopsida</taxon>
        <taxon>eudicotyledons</taxon>
        <taxon>Gunneridae</taxon>
        <taxon>Pentapetalae</taxon>
        <taxon>asterids</taxon>
        <taxon>lamiids</taxon>
        <taxon>Lamiales</taxon>
        <taxon>Orobanchaceae</taxon>
        <taxon>Orobanchaceae incertae sedis</taxon>
        <taxon>Phtheirospermum</taxon>
    </lineage>
</organism>
<dbReference type="OrthoDB" id="10457942at2759"/>
<gene>
    <name evidence="1" type="ORF">PHJA_000522100</name>
</gene>
<evidence type="ECO:0000313" key="1">
    <source>
        <dbReference type="EMBL" id="GFP83786.1"/>
    </source>
</evidence>
<proteinExistence type="predicted"/>
<dbReference type="Proteomes" id="UP000653305">
    <property type="component" value="Unassembled WGS sequence"/>
</dbReference>
<sequence>MFVKVNIRIEKVGLKTFIVGGVVLSHKISTPPARLLAGRIEVLFRSTVHSVKCKQHSRIPQRTLLVCFLLARNPNINTL</sequence>
<dbReference type="AlphaFoldDB" id="A0A830B9T4"/>
<dbReference type="EMBL" id="BMAC01000070">
    <property type="protein sequence ID" value="GFP83786.1"/>
    <property type="molecule type" value="Genomic_DNA"/>
</dbReference>
<reference evidence="1" key="1">
    <citation type="submission" date="2020-07" db="EMBL/GenBank/DDBJ databases">
        <title>Ethylene signaling mediates host invasion by parasitic plants.</title>
        <authorList>
            <person name="Yoshida S."/>
        </authorList>
    </citation>
    <scope>NUCLEOTIDE SEQUENCE</scope>
    <source>
        <strain evidence="1">Okayama</strain>
    </source>
</reference>
<protein>
    <submittedName>
        <fullName evidence="1">Uncharacterized protein</fullName>
    </submittedName>
</protein>
<evidence type="ECO:0000313" key="2">
    <source>
        <dbReference type="Proteomes" id="UP000653305"/>
    </source>
</evidence>
<name>A0A830B9T4_9LAMI</name>
<comment type="caution">
    <text evidence="1">The sequence shown here is derived from an EMBL/GenBank/DDBJ whole genome shotgun (WGS) entry which is preliminary data.</text>
</comment>
<accession>A0A830B9T4</accession>
<keyword evidence="2" id="KW-1185">Reference proteome</keyword>